<evidence type="ECO:0000313" key="2">
    <source>
        <dbReference type="EMBL" id="GAA3755036.1"/>
    </source>
</evidence>
<dbReference type="CDD" id="cd00093">
    <property type="entry name" value="HTH_XRE"/>
    <property type="match status" value="1"/>
</dbReference>
<feature type="domain" description="HTH cro/C1-type" evidence="1">
    <location>
        <begin position="15"/>
        <end position="71"/>
    </location>
</feature>
<dbReference type="EMBL" id="BAABDD010000020">
    <property type="protein sequence ID" value="GAA3755036.1"/>
    <property type="molecule type" value="Genomic_DNA"/>
</dbReference>
<accession>A0ABP7G998</accession>
<gene>
    <name evidence="2" type="ORF">GCM10022402_37140</name>
</gene>
<organism evidence="2 3">
    <name type="scientific">Salinactinospora qingdaonensis</name>
    <dbReference type="NCBI Taxonomy" id="702744"/>
    <lineage>
        <taxon>Bacteria</taxon>
        <taxon>Bacillati</taxon>
        <taxon>Actinomycetota</taxon>
        <taxon>Actinomycetes</taxon>
        <taxon>Streptosporangiales</taxon>
        <taxon>Nocardiopsidaceae</taxon>
        <taxon>Salinactinospora</taxon>
    </lineage>
</organism>
<dbReference type="Proteomes" id="UP001500908">
    <property type="component" value="Unassembled WGS sequence"/>
</dbReference>
<proteinExistence type="predicted"/>
<dbReference type="InterPro" id="IPR010982">
    <property type="entry name" value="Lambda_DNA-bd_dom_sf"/>
</dbReference>
<dbReference type="PROSITE" id="PS50943">
    <property type="entry name" value="HTH_CROC1"/>
    <property type="match status" value="1"/>
</dbReference>
<evidence type="ECO:0000259" key="1">
    <source>
        <dbReference type="PROSITE" id="PS50943"/>
    </source>
</evidence>
<comment type="caution">
    <text evidence="2">The sequence shown here is derived from an EMBL/GenBank/DDBJ whole genome shotgun (WGS) entry which is preliminary data.</text>
</comment>
<dbReference type="SUPFAM" id="SSF47413">
    <property type="entry name" value="lambda repressor-like DNA-binding domains"/>
    <property type="match status" value="1"/>
</dbReference>
<dbReference type="Pfam" id="PF19054">
    <property type="entry name" value="DUF5753"/>
    <property type="match status" value="1"/>
</dbReference>
<dbReference type="Gene3D" id="1.10.260.40">
    <property type="entry name" value="lambda repressor-like DNA-binding domains"/>
    <property type="match status" value="1"/>
</dbReference>
<dbReference type="InterPro" id="IPR043917">
    <property type="entry name" value="DUF5753"/>
</dbReference>
<dbReference type="RefSeq" id="WP_344973787.1">
    <property type="nucleotide sequence ID" value="NZ_BAABDD010000020.1"/>
</dbReference>
<dbReference type="SMART" id="SM00530">
    <property type="entry name" value="HTH_XRE"/>
    <property type="match status" value="1"/>
</dbReference>
<sequence>MTDYQTARVSLGVRLRELRADTGLSGRTLAQRLGWHPSKISKLENGKQTATVDDLRAWSEACGQPGAVDGLLAQRRSLETHYASWRRQLAGGTGARQAAFGDLERGARRIRVFEAACVPGLLQTAEYARYIIRHGIRLHSTPDDLDNAVRARMRRQSILNEPHPICHILIWEPVLRMRLCPADVMVEQVDRIAESIKRSRLDIGILPTDAELDVVPSHGFWIFDEDRVLVETVSAELCLTDRDAIAPYRQVFTKLSRVALRGVAAQRLVVRARHALTNDPEDG</sequence>
<keyword evidence="3" id="KW-1185">Reference proteome</keyword>
<name>A0ABP7G998_9ACTN</name>
<reference evidence="3" key="1">
    <citation type="journal article" date="2019" name="Int. J. Syst. Evol. Microbiol.">
        <title>The Global Catalogue of Microorganisms (GCM) 10K type strain sequencing project: providing services to taxonomists for standard genome sequencing and annotation.</title>
        <authorList>
            <consortium name="The Broad Institute Genomics Platform"/>
            <consortium name="The Broad Institute Genome Sequencing Center for Infectious Disease"/>
            <person name="Wu L."/>
            <person name="Ma J."/>
        </authorList>
    </citation>
    <scope>NUCLEOTIDE SEQUENCE [LARGE SCALE GENOMIC DNA]</scope>
    <source>
        <strain evidence="3">JCM 17137</strain>
    </source>
</reference>
<protein>
    <submittedName>
        <fullName evidence="2">Helix-turn-helix transcriptional regulator</fullName>
    </submittedName>
</protein>
<dbReference type="InterPro" id="IPR001387">
    <property type="entry name" value="Cro/C1-type_HTH"/>
</dbReference>
<evidence type="ECO:0000313" key="3">
    <source>
        <dbReference type="Proteomes" id="UP001500908"/>
    </source>
</evidence>
<dbReference type="Pfam" id="PF13560">
    <property type="entry name" value="HTH_31"/>
    <property type="match status" value="1"/>
</dbReference>